<organism evidence="1 2">
    <name type="scientific">Xenoophorus captivus</name>
    <dbReference type="NCBI Taxonomy" id="1517983"/>
    <lineage>
        <taxon>Eukaryota</taxon>
        <taxon>Metazoa</taxon>
        <taxon>Chordata</taxon>
        <taxon>Craniata</taxon>
        <taxon>Vertebrata</taxon>
        <taxon>Euteleostomi</taxon>
        <taxon>Actinopterygii</taxon>
        <taxon>Neopterygii</taxon>
        <taxon>Teleostei</taxon>
        <taxon>Neoteleostei</taxon>
        <taxon>Acanthomorphata</taxon>
        <taxon>Ovalentaria</taxon>
        <taxon>Atherinomorphae</taxon>
        <taxon>Cyprinodontiformes</taxon>
        <taxon>Goodeidae</taxon>
        <taxon>Xenoophorus</taxon>
    </lineage>
</organism>
<protein>
    <submittedName>
        <fullName evidence="1">Uncharacterized protein</fullName>
    </submittedName>
</protein>
<dbReference type="Proteomes" id="UP001434883">
    <property type="component" value="Unassembled WGS sequence"/>
</dbReference>
<reference evidence="1 2" key="1">
    <citation type="submission" date="2021-06" db="EMBL/GenBank/DDBJ databases">
        <authorList>
            <person name="Palmer J.M."/>
        </authorList>
    </citation>
    <scope>NUCLEOTIDE SEQUENCE [LARGE SCALE GENOMIC DNA]</scope>
    <source>
        <strain evidence="1 2">XC_2019</strain>
        <tissue evidence="1">Muscle</tissue>
    </source>
</reference>
<keyword evidence="2" id="KW-1185">Reference proteome</keyword>
<proteinExistence type="predicted"/>
<sequence length="142" mass="15864">MGSSICDQLQLFDELFRQTCEETVAVISLTKDKHNSNQHCYVNDSVCMGIAHSDQNHSIGGGIMCEGRVLLMSQAFSNYDSLLKQSLRDHKSFVHAFILSCLDCCNSLDVGLNPSSLTYDLWDTPASMFFSYLRSLLHSLNS</sequence>
<evidence type="ECO:0000313" key="1">
    <source>
        <dbReference type="EMBL" id="MEQ2194734.1"/>
    </source>
</evidence>
<accession>A0ABV0QFZ6</accession>
<comment type="caution">
    <text evidence="1">The sequence shown here is derived from an EMBL/GenBank/DDBJ whole genome shotgun (WGS) entry which is preliminary data.</text>
</comment>
<name>A0ABV0QFZ6_9TELE</name>
<gene>
    <name evidence="1" type="ORF">XENOCAPTIV_002162</name>
</gene>
<evidence type="ECO:0000313" key="2">
    <source>
        <dbReference type="Proteomes" id="UP001434883"/>
    </source>
</evidence>
<dbReference type="EMBL" id="JAHRIN010009619">
    <property type="protein sequence ID" value="MEQ2194734.1"/>
    <property type="molecule type" value="Genomic_DNA"/>
</dbReference>